<dbReference type="AlphaFoldDB" id="A0A1M3KZJ5"/>
<reference evidence="2 3" key="1">
    <citation type="submission" date="2016-09" db="EMBL/GenBank/DDBJ databases">
        <title>Genome-resolved meta-omics ties microbial dynamics to process performance in biotechnology for thiocyanate degradation.</title>
        <authorList>
            <person name="Kantor R.S."/>
            <person name="Huddy R.J."/>
            <person name="Iyer R."/>
            <person name="Thomas B.C."/>
            <person name="Brown C.T."/>
            <person name="Anantharaman K."/>
            <person name="Tringe S."/>
            <person name="Hettich R.L."/>
            <person name="Harrison S.T."/>
            <person name="Banfield J.F."/>
        </authorList>
    </citation>
    <scope>NUCLEOTIDE SEQUENCE [LARGE SCALE GENOMIC DNA]</scope>
    <source>
        <strain evidence="2">59-99</strain>
    </source>
</reference>
<dbReference type="PANTHER" id="PTHR34846:SF10">
    <property type="entry name" value="CYTOPLASMIC PROTEIN"/>
    <property type="match status" value="1"/>
</dbReference>
<evidence type="ECO:0000313" key="3">
    <source>
        <dbReference type="Proteomes" id="UP000184233"/>
    </source>
</evidence>
<name>A0A1M3KZJ5_9BACT</name>
<dbReference type="InterPro" id="IPR029032">
    <property type="entry name" value="AhpD-like"/>
</dbReference>
<dbReference type="STRING" id="1895771.BGO89_06195"/>
<protein>
    <submittedName>
        <fullName evidence="2">Carboxymuconolactone decarboxylase</fullName>
    </submittedName>
</protein>
<dbReference type="InterPro" id="IPR003779">
    <property type="entry name" value="CMD-like"/>
</dbReference>
<dbReference type="Pfam" id="PF02627">
    <property type="entry name" value="CMD"/>
    <property type="match status" value="1"/>
</dbReference>
<dbReference type="NCBIfam" id="TIGR00778">
    <property type="entry name" value="ahpD_dom"/>
    <property type="match status" value="1"/>
</dbReference>
<comment type="caution">
    <text evidence="2">The sequence shown here is derived from an EMBL/GenBank/DDBJ whole genome shotgun (WGS) entry which is preliminary data.</text>
</comment>
<feature type="domain" description="Carboxymuconolactone decarboxylase-like" evidence="1">
    <location>
        <begin position="19"/>
        <end position="95"/>
    </location>
</feature>
<organism evidence="2 3">
    <name type="scientific">Candidatus Kapaibacterium thiocyanatum</name>
    <dbReference type="NCBI Taxonomy" id="1895771"/>
    <lineage>
        <taxon>Bacteria</taxon>
        <taxon>Pseudomonadati</taxon>
        <taxon>Candidatus Kapaibacteriota</taxon>
        <taxon>Candidatus Kapaibacteriia</taxon>
        <taxon>Candidatus Kapaibacteriales</taxon>
        <taxon>Candidatus Kapaibacteriaceae</taxon>
        <taxon>Candidatus Kapaibacterium</taxon>
    </lineage>
</organism>
<dbReference type="SUPFAM" id="SSF69118">
    <property type="entry name" value="AhpD-like"/>
    <property type="match status" value="1"/>
</dbReference>
<gene>
    <name evidence="2" type="ORF">BGO89_06195</name>
</gene>
<dbReference type="Proteomes" id="UP000184233">
    <property type="component" value="Unassembled WGS sequence"/>
</dbReference>
<dbReference type="Gene3D" id="1.20.1290.10">
    <property type="entry name" value="AhpD-like"/>
    <property type="match status" value="1"/>
</dbReference>
<dbReference type="InterPro" id="IPR004675">
    <property type="entry name" value="AhpD_core"/>
</dbReference>
<accession>A0A1M3KZJ5</accession>
<dbReference type="PANTHER" id="PTHR34846">
    <property type="entry name" value="4-CARBOXYMUCONOLACTONE DECARBOXYLASE FAMILY PROTEIN (AFU_ORTHOLOGUE AFUA_6G11590)"/>
    <property type="match status" value="1"/>
</dbReference>
<dbReference type="EMBL" id="MKVH01000020">
    <property type="protein sequence ID" value="OJX57987.1"/>
    <property type="molecule type" value="Genomic_DNA"/>
</dbReference>
<evidence type="ECO:0000259" key="1">
    <source>
        <dbReference type="Pfam" id="PF02627"/>
    </source>
</evidence>
<sequence>MSNIRINVFEKGAPVLGALSGFGRHLAQSSIETALLHLLYFRVSQINGCAFCLDMHAKDLRAVGETEQRLHVLPAWREAPFYSERERAALEWAEALTRLEGSMVSDAVYATAREQFSETELIDLTLGVIAINSYNRLNIAFGAAVGTYRVGQFSQKTQPQPQS</sequence>
<dbReference type="GO" id="GO:0051920">
    <property type="term" value="F:peroxiredoxin activity"/>
    <property type="evidence" value="ECO:0007669"/>
    <property type="project" value="InterPro"/>
</dbReference>
<evidence type="ECO:0000313" key="2">
    <source>
        <dbReference type="EMBL" id="OJX57987.1"/>
    </source>
</evidence>
<proteinExistence type="predicted"/>